<dbReference type="InterPro" id="IPR036390">
    <property type="entry name" value="WH_DNA-bd_sf"/>
</dbReference>
<sequence length="297" mass="34057">MNLRQISIFTRVAEIGSMSETARQLFMTQPAVSQTIAELEDDLQMKLFDRINRKLILTNSGEVLYNYCKKILSLLEEAEHTMRDLATLKIGKLRLGASTTIGIYFLPRMVGDFKKRYGRITTQFTIDNTGVIEDMILNHAIDIGLVEGKVHSPDIKVHYLFDDELYLICSKNHRWVKENKLNIAPEDLVKEQLISREKGSGTREMVEEILEEQGLSLEVTHILNNTEAIKKAVEEDMGISFVSKMALVDELKSEKLVKIKIEGIHITRSISIIYHKDKYRSPLLDAFLEHINSYKTD</sequence>
<organism evidence="6 7">
    <name type="scientific">Desulfonispora thiosulfatigenes DSM 11270</name>
    <dbReference type="NCBI Taxonomy" id="656914"/>
    <lineage>
        <taxon>Bacteria</taxon>
        <taxon>Bacillati</taxon>
        <taxon>Bacillota</taxon>
        <taxon>Clostridia</taxon>
        <taxon>Eubacteriales</taxon>
        <taxon>Peptococcaceae</taxon>
        <taxon>Desulfonispora</taxon>
    </lineage>
</organism>
<dbReference type="FunFam" id="1.10.10.10:FF:000001">
    <property type="entry name" value="LysR family transcriptional regulator"/>
    <property type="match status" value="1"/>
</dbReference>
<evidence type="ECO:0000256" key="2">
    <source>
        <dbReference type="ARBA" id="ARBA00023015"/>
    </source>
</evidence>
<dbReference type="Pfam" id="PF03466">
    <property type="entry name" value="LysR_substrate"/>
    <property type="match status" value="1"/>
</dbReference>
<dbReference type="AlphaFoldDB" id="A0A1W1VFZ3"/>
<evidence type="ECO:0000256" key="4">
    <source>
        <dbReference type="ARBA" id="ARBA00023163"/>
    </source>
</evidence>
<evidence type="ECO:0000313" key="7">
    <source>
        <dbReference type="Proteomes" id="UP000192731"/>
    </source>
</evidence>
<dbReference type="SUPFAM" id="SSF53850">
    <property type="entry name" value="Periplasmic binding protein-like II"/>
    <property type="match status" value="1"/>
</dbReference>
<dbReference type="InterPro" id="IPR000847">
    <property type="entry name" value="LysR_HTH_N"/>
</dbReference>
<dbReference type="InterPro" id="IPR005119">
    <property type="entry name" value="LysR_subst-bd"/>
</dbReference>
<feature type="domain" description="HTH lysR-type" evidence="5">
    <location>
        <begin position="1"/>
        <end position="58"/>
    </location>
</feature>
<dbReference type="PROSITE" id="PS50931">
    <property type="entry name" value="HTH_LYSR"/>
    <property type="match status" value="1"/>
</dbReference>
<comment type="similarity">
    <text evidence="1">Belongs to the LysR transcriptional regulatory family.</text>
</comment>
<dbReference type="Gene3D" id="1.10.10.10">
    <property type="entry name" value="Winged helix-like DNA-binding domain superfamily/Winged helix DNA-binding domain"/>
    <property type="match status" value="1"/>
</dbReference>
<dbReference type="SUPFAM" id="SSF46785">
    <property type="entry name" value="Winged helix' DNA-binding domain"/>
    <property type="match status" value="1"/>
</dbReference>
<dbReference type="EMBL" id="FWWT01000020">
    <property type="protein sequence ID" value="SMB92329.1"/>
    <property type="molecule type" value="Genomic_DNA"/>
</dbReference>
<evidence type="ECO:0000256" key="3">
    <source>
        <dbReference type="ARBA" id="ARBA00023125"/>
    </source>
</evidence>
<evidence type="ECO:0000259" key="5">
    <source>
        <dbReference type="PROSITE" id="PS50931"/>
    </source>
</evidence>
<proteinExistence type="inferred from homology"/>
<dbReference type="InterPro" id="IPR047788">
    <property type="entry name" value="LysR-like_Sec_metab"/>
</dbReference>
<evidence type="ECO:0000313" key="6">
    <source>
        <dbReference type="EMBL" id="SMB92329.1"/>
    </source>
</evidence>
<gene>
    <name evidence="6" type="ORF">SAMN00017405_1946</name>
</gene>
<keyword evidence="2" id="KW-0805">Transcription regulation</keyword>
<dbReference type="PANTHER" id="PTHR30126:SF39">
    <property type="entry name" value="HTH-TYPE TRANSCRIPTIONAL REGULATOR CYSL"/>
    <property type="match status" value="1"/>
</dbReference>
<keyword evidence="7" id="KW-1185">Reference proteome</keyword>
<dbReference type="STRING" id="656914.SAMN00017405_1946"/>
<evidence type="ECO:0000256" key="1">
    <source>
        <dbReference type="ARBA" id="ARBA00009437"/>
    </source>
</evidence>
<dbReference type="Proteomes" id="UP000192731">
    <property type="component" value="Unassembled WGS sequence"/>
</dbReference>
<dbReference type="OrthoDB" id="9785745at2"/>
<dbReference type="PANTHER" id="PTHR30126">
    <property type="entry name" value="HTH-TYPE TRANSCRIPTIONAL REGULATOR"/>
    <property type="match status" value="1"/>
</dbReference>
<keyword evidence="4" id="KW-0804">Transcription</keyword>
<dbReference type="Pfam" id="PF00126">
    <property type="entry name" value="HTH_1"/>
    <property type="match status" value="1"/>
</dbReference>
<dbReference type="GO" id="GO:0000976">
    <property type="term" value="F:transcription cis-regulatory region binding"/>
    <property type="evidence" value="ECO:0007669"/>
    <property type="project" value="TreeGrafter"/>
</dbReference>
<reference evidence="6 7" key="1">
    <citation type="submission" date="2017-04" db="EMBL/GenBank/DDBJ databases">
        <authorList>
            <person name="Afonso C.L."/>
            <person name="Miller P.J."/>
            <person name="Scott M.A."/>
            <person name="Spackman E."/>
            <person name="Goraichik I."/>
            <person name="Dimitrov K.M."/>
            <person name="Suarez D.L."/>
            <person name="Swayne D.E."/>
        </authorList>
    </citation>
    <scope>NUCLEOTIDE SEQUENCE [LARGE SCALE GENOMIC DNA]</scope>
    <source>
        <strain evidence="6 7">DSM 11270</strain>
    </source>
</reference>
<dbReference type="CDD" id="cd08420">
    <property type="entry name" value="PBP2_CysL_like"/>
    <property type="match status" value="1"/>
</dbReference>
<dbReference type="NCBIfam" id="NF040786">
    <property type="entry name" value="LysR_Sec_metab"/>
    <property type="match status" value="1"/>
</dbReference>
<dbReference type="PRINTS" id="PR00039">
    <property type="entry name" value="HTHLYSR"/>
</dbReference>
<keyword evidence="3" id="KW-0238">DNA-binding</keyword>
<dbReference type="GO" id="GO:0003700">
    <property type="term" value="F:DNA-binding transcription factor activity"/>
    <property type="evidence" value="ECO:0007669"/>
    <property type="project" value="InterPro"/>
</dbReference>
<protein>
    <submittedName>
        <fullName evidence="6">Transcriptional regulator</fullName>
    </submittedName>
</protein>
<dbReference type="RefSeq" id="WP_084053591.1">
    <property type="nucleotide sequence ID" value="NZ_FWWT01000020.1"/>
</dbReference>
<accession>A0A1W1VFZ3</accession>
<dbReference type="Gene3D" id="3.40.190.290">
    <property type="match status" value="1"/>
</dbReference>
<dbReference type="InterPro" id="IPR036388">
    <property type="entry name" value="WH-like_DNA-bd_sf"/>
</dbReference>
<name>A0A1W1VFZ3_DESTI</name>